<accession>A0ACA9MU23</accession>
<keyword evidence="2" id="KW-1185">Reference proteome</keyword>
<name>A0ACA9MU23_9GLOM</name>
<proteinExistence type="predicted"/>
<gene>
    <name evidence="1" type="ORF">SPELUC_LOCUS7612</name>
</gene>
<dbReference type="Proteomes" id="UP000789366">
    <property type="component" value="Unassembled WGS sequence"/>
</dbReference>
<organism evidence="1 2">
    <name type="scientific">Cetraspora pellucida</name>
    <dbReference type="NCBI Taxonomy" id="1433469"/>
    <lineage>
        <taxon>Eukaryota</taxon>
        <taxon>Fungi</taxon>
        <taxon>Fungi incertae sedis</taxon>
        <taxon>Mucoromycota</taxon>
        <taxon>Glomeromycotina</taxon>
        <taxon>Glomeromycetes</taxon>
        <taxon>Diversisporales</taxon>
        <taxon>Gigasporaceae</taxon>
        <taxon>Cetraspora</taxon>
    </lineage>
</organism>
<protein>
    <submittedName>
        <fullName evidence="1">6615_t:CDS:1</fullName>
    </submittedName>
</protein>
<evidence type="ECO:0000313" key="1">
    <source>
        <dbReference type="EMBL" id="CAG8614154.1"/>
    </source>
</evidence>
<evidence type="ECO:0000313" key="2">
    <source>
        <dbReference type="Proteomes" id="UP000789366"/>
    </source>
</evidence>
<comment type="caution">
    <text evidence="1">The sequence shown here is derived from an EMBL/GenBank/DDBJ whole genome shotgun (WGS) entry which is preliminary data.</text>
</comment>
<dbReference type="EMBL" id="CAJVPW010010323">
    <property type="protein sequence ID" value="CAG8614154.1"/>
    <property type="molecule type" value="Genomic_DNA"/>
</dbReference>
<reference evidence="1" key="1">
    <citation type="submission" date="2021-06" db="EMBL/GenBank/DDBJ databases">
        <authorList>
            <person name="Kallberg Y."/>
            <person name="Tangrot J."/>
            <person name="Rosling A."/>
        </authorList>
    </citation>
    <scope>NUCLEOTIDE SEQUENCE</scope>
    <source>
        <strain evidence="1">28 12/20/2015</strain>
    </source>
</reference>
<feature type="non-terminal residue" evidence="1">
    <location>
        <position position="680"/>
    </location>
</feature>
<sequence length="680" mass="79191">MRLLPKCVNALKYPAFWESTDEPSLNEFLNFRSRAGDLEDEVTEHNRDLIVSSASLHRLLFGLRVRKGKTACLSENCVLISRCTFWTTLRTVCLQGKDCVFVWEKTACLSEKDCVFVRESCVLVYVTFHGLLCGLRVRRGKTACLSRKLQMKRQNIQMEIKLLEEKNELLEKELSHQIALEQTRHILDATRETRNQGALLQSEVTTKIKKRTLDKSDAPCEQPKRRVKATNRVNRVESAEHYSKSYDPEECKEECINVEQDEEIISDEQNVSNEIDEGDETEFESLNSSPPLSEGDNGSVYTPSDIEDQNPPPPLIPSQLKDFHKYFTDMSKAHKWVLTSGKCIEDTLFEHCKELPNESLLHSWIIDLDDREAEELFTIEEWKEIQRETRKFPEVDETFVESMMRFADVETESELRKVLETTSFRNEDEPYVQEDHFDAEWVETVMRKFLMYYENHNEPLKRSHLESWYDINVWSHIVDHGLSDIFGIEVVRKESTSDAVSTRKNRKRICTRYKKLPRKKMGYKMDGLFRTYLNNIEYGAIEVGKKFDETKLLADGFKISKAMHDIFVCLCRLVNFEETKIRKLQIPGILHLGLKSQVLQMSSPKGYVTILKRDKLLEVPATIEKIKDLIRVLVSIWKKMIKDNMKIVFTVQNPNDFKRELLGEESPDGIDVPWSLDSIV</sequence>